<reference evidence="1 2" key="1">
    <citation type="submission" date="2019-03" db="EMBL/GenBank/DDBJ databases">
        <authorList>
            <person name="Kim H."/>
            <person name="Yu S.-M."/>
        </authorList>
    </citation>
    <scope>NUCLEOTIDE SEQUENCE [LARGE SCALE GENOMIC DNA]</scope>
    <source>
        <strain evidence="1 2">NBC122</strain>
    </source>
</reference>
<name>A0A4P6ZIB7_9FLAO</name>
<dbReference type="EMBL" id="CP037954">
    <property type="protein sequence ID" value="QBO59155.1"/>
    <property type="molecule type" value="Genomic_DNA"/>
</dbReference>
<accession>A0A4P6ZIB7</accession>
<keyword evidence="2" id="KW-1185">Reference proteome</keyword>
<evidence type="ECO:0000313" key="1">
    <source>
        <dbReference type="EMBL" id="QBO59155.1"/>
    </source>
</evidence>
<dbReference type="AlphaFoldDB" id="A0A4P6ZIB7"/>
<evidence type="ECO:0000313" key="2">
    <source>
        <dbReference type="Proteomes" id="UP000294419"/>
    </source>
</evidence>
<sequence>MKIISQNKYRNFALKNDEWNDKCNASEKSKFIIMKKLSLLTGILVLFFTTSCRDIVNSVLDVLPPFDVPFGATVDVPFAAVNTATYTRTPEIPMNIDLNAKIKENNPNFSINNLKSVKLNTLSLDYVSSQGGNKLDVIKNARIYVKSPNQAERLIATAYNNTNPNTISFTLEDAEILEYFRTSQNYLIIEIQASRITADQIKMKMNAGFKIKVQL</sequence>
<protein>
    <submittedName>
        <fullName evidence="1">Uncharacterized protein</fullName>
    </submittedName>
</protein>
<proteinExistence type="predicted"/>
<dbReference type="Proteomes" id="UP000294419">
    <property type="component" value="Chromosome"/>
</dbReference>
<gene>
    <name evidence="1" type="ORF">NBC122_02350</name>
</gene>
<dbReference type="KEGG" id="csal:NBC122_02350"/>
<organism evidence="1 2">
    <name type="scientific">Chryseobacterium salivictor</name>
    <dbReference type="NCBI Taxonomy" id="2547600"/>
    <lineage>
        <taxon>Bacteria</taxon>
        <taxon>Pseudomonadati</taxon>
        <taxon>Bacteroidota</taxon>
        <taxon>Flavobacteriia</taxon>
        <taxon>Flavobacteriales</taxon>
        <taxon>Weeksellaceae</taxon>
        <taxon>Chryseobacterium group</taxon>
        <taxon>Chryseobacterium</taxon>
    </lineage>
</organism>